<name>W9RYJ8_9ROSA</name>
<keyword evidence="3" id="KW-1185">Reference proteome</keyword>
<dbReference type="GO" id="GO:0005634">
    <property type="term" value="C:nucleus"/>
    <property type="evidence" value="ECO:0007669"/>
    <property type="project" value="TreeGrafter"/>
</dbReference>
<protein>
    <recommendedName>
        <fullName evidence="4">Exonuclease V</fullName>
    </recommendedName>
</protein>
<organism evidence="2 3">
    <name type="scientific">Morus notabilis</name>
    <dbReference type="NCBI Taxonomy" id="981085"/>
    <lineage>
        <taxon>Eukaryota</taxon>
        <taxon>Viridiplantae</taxon>
        <taxon>Streptophyta</taxon>
        <taxon>Embryophyta</taxon>
        <taxon>Tracheophyta</taxon>
        <taxon>Spermatophyta</taxon>
        <taxon>Magnoliopsida</taxon>
        <taxon>eudicotyledons</taxon>
        <taxon>Gunneridae</taxon>
        <taxon>Pentapetalae</taxon>
        <taxon>rosids</taxon>
        <taxon>fabids</taxon>
        <taxon>Rosales</taxon>
        <taxon>Moraceae</taxon>
        <taxon>Moreae</taxon>
        <taxon>Morus</taxon>
    </lineage>
</organism>
<accession>W9RYJ8</accession>
<comment type="similarity">
    <text evidence="1">Belongs to the EXO5 family.</text>
</comment>
<evidence type="ECO:0000313" key="2">
    <source>
        <dbReference type="EMBL" id="EXB98569.1"/>
    </source>
</evidence>
<gene>
    <name evidence="2" type="ORF">L484_014413</name>
</gene>
<dbReference type="Proteomes" id="UP000030645">
    <property type="component" value="Unassembled WGS sequence"/>
</dbReference>
<dbReference type="EMBL" id="KE345290">
    <property type="protein sequence ID" value="EXB98569.1"/>
    <property type="molecule type" value="Genomic_DNA"/>
</dbReference>
<dbReference type="GO" id="GO:0045145">
    <property type="term" value="F:single-stranded DNA 5'-3' DNA exonuclease activity"/>
    <property type="evidence" value="ECO:0007669"/>
    <property type="project" value="InterPro"/>
</dbReference>
<proteinExistence type="inferred from homology"/>
<evidence type="ECO:0008006" key="4">
    <source>
        <dbReference type="Google" id="ProtNLM"/>
    </source>
</evidence>
<dbReference type="PANTHER" id="PTHR14464:SF4">
    <property type="entry name" value="EXONUCLEASE V"/>
    <property type="match status" value="1"/>
</dbReference>
<dbReference type="Pfam" id="PF09810">
    <property type="entry name" value="Exo5"/>
    <property type="match status" value="1"/>
</dbReference>
<evidence type="ECO:0000256" key="1">
    <source>
        <dbReference type="ARBA" id="ARBA00009797"/>
    </source>
</evidence>
<dbReference type="eggNOG" id="KOG4760">
    <property type="taxonomic scope" value="Eukaryota"/>
</dbReference>
<dbReference type="PANTHER" id="PTHR14464">
    <property type="entry name" value="EXONUCLEASE V"/>
    <property type="match status" value="1"/>
</dbReference>
<dbReference type="InterPro" id="IPR019190">
    <property type="entry name" value="EXOV"/>
</dbReference>
<dbReference type="AlphaFoldDB" id="W9RYJ8"/>
<reference evidence="3" key="1">
    <citation type="submission" date="2013-01" db="EMBL/GenBank/DDBJ databases">
        <title>Draft Genome Sequence of a Mulberry Tree, Morus notabilis C.K. Schneid.</title>
        <authorList>
            <person name="He N."/>
            <person name="Zhao S."/>
        </authorList>
    </citation>
    <scope>NUCLEOTIDE SEQUENCE</scope>
</reference>
<sequence>MVRYYKNTCSMLPPAQDQLLLRYECQQDNSVLGEDQFTHDSDWLKKQINGSLEFWRGEREARFTPEEERWKCRVCQFASVCPANANLETTGLKNRSGEWESIPCLLALFYPEMRVGWRGSSVSDCEHGISCKQTDECFPFSGALVRPSKGDRVHNLIKQRFVLSLVPTIGAKAIRDRSFGLSFESLLFDTPPYLRSMFNFDLGICRLFLHRSKPWMIFWSWVSSFMQ</sequence>
<evidence type="ECO:0000313" key="3">
    <source>
        <dbReference type="Proteomes" id="UP000030645"/>
    </source>
</evidence>
<dbReference type="GO" id="GO:0036297">
    <property type="term" value="P:interstrand cross-link repair"/>
    <property type="evidence" value="ECO:0007669"/>
    <property type="project" value="TreeGrafter"/>
</dbReference>